<protein>
    <submittedName>
        <fullName evidence="2">Uncharacterized protein</fullName>
    </submittedName>
</protein>
<evidence type="ECO:0000256" key="1">
    <source>
        <dbReference type="SAM" id="Coils"/>
    </source>
</evidence>
<dbReference type="RefSeq" id="WP_171242530.1">
    <property type="nucleotide sequence ID" value="NZ_JABEPQ010000001.1"/>
</dbReference>
<name>A0A849HE05_9MICO</name>
<keyword evidence="1" id="KW-0175">Coiled coil</keyword>
<organism evidence="2 3">
    <name type="scientific">Knoellia koreensis</name>
    <dbReference type="NCBI Taxonomy" id="2730921"/>
    <lineage>
        <taxon>Bacteria</taxon>
        <taxon>Bacillati</taxon>
        <taxon>Actinomycetota</taxon>
        <taxon>Actinomycetes</taxon>
        <taxon>Micrococcales</taxon>
        <taxon>Intrasporangiaceae</taxon>
        <taxon>Knoellia</taxon>
    </lineage>
</organism>
<dbReference type="Proteomes" id="UP000588586">
    <property type="component" value="Unassembled WGS sequence"/>
</dbReference>
<feature type="coiled-coil region" evidence="1">
    <location>
        <begin position="262"/>
        <end position="300"/>
    </location>
</feature>
<accession>A0A849HE05</accession>
<evidence type="ECO:0000313" key="3">
    <source>
        <dbReference type="Proteomes" id="UP000588586"/>
    </source>
</evidence>
<dbReference type="AlphaFoldDB" id="A0A849HE05"/>
<comment type="caution">
    <text evidence="2">The sequence shown here is derived from an EMBL/GenBank/DDBJ whole genome shotgun (WGS) entry which is preliminary data.</text>
</comment>
<proteinExistence type="predicted"/>
<dbReference type="EMBL" id="JABEPQ010000001">
    <property type="protein sequence ID" value="NNM45522.1"/>
    <property type="molecule type" value="Genomic_DNA"/>
</dbReference>
<keyword evidence="3" id="KW-1185">Reference proteome</keyword>
<feature type="coiled-coil region" evidence="1">
    <location>
        <begin position="73"/>
        <end position="107"/>
    </location>
</feature>
<sequence>MDAEIRSAATDSACEATLAARTQALFTEVRRLELLVEERRQRALDEARDVTRLERTSWTRGLASFRGRLSRDIERESAEASEASDALSDAEAKLSQLRRERDAVVAQAKQVQGASDRLGAAMEAKDAALRASGSSVGLRLAELAEQITRFTVELSRLDHVAALGEGADLDLGRALESARSTDVWASVDTVGGGLVASVAKFERLEGAERELASARASVDRFRRELRGSHVPRVPELSVGRTAKVVDILADNLLSDLAVQQKVRGVAAELENTRRQVQRALDDVRRKAADARARLAGLNEDRRALLMPE</sequence>
<gene>
    <name evidence="2" type="ORF">HJG52_05820</name>
</gene>
<reference evidence="2 3" key="1">
    <citation type="submission" date="2020-04" db="EMBL/GenBank/DDBJ databases">
        <title>Knoellia sp. isolate from air conditioner.</title>
        <authorList>
            <person name="Chea S."/>
            <person name="Kim D.-U."/>
        </authorList>
    </citation>
    <scope>NUCLEOTIDE SEQUENCE [LARGE SCALE GENOMIC DNA]</scope>
    <source>
        <strain evidence="2 3">DB2414S</strain>
    </source>
</reference>
<evidence type="ECO:0000313" key="2">
    <source>
        <dbReference type="EMBL" id="NNM45522.1"/>
    </source>
</evidence>